<feature type="transmembrane region" description="Helical" evidence="1">
    <location>
        <begin position="248"/>
        <end position="271"/>
    </location>
</feature>
<feature type="transmembrane region" description="Helical" evidence="1">
    <location>
        <begin position="20"/>
        <end position="39"/>
    </location>
</feature>
<keyword evidence="1" id="KW-0472">Membrane</keyword>
<proteinExistence type="predicted"/>
<name>D2RDR6_ARCPA</name>
<protein>
    <recommendedName>
        <fullName evidence="4">Membrane protein 6-pyruvoyl-tetrahydropterin synthase-related domain-containing protein</fullName>
    </recommendedName>
</protein>
<evidence type="ECO:0000313" key="2">
    <source>
        <dbReference type="EMBL" id="ADB58260.1"/>
    </source>
</evidence>
<feature type="transmembrane region" description="Helical" evidence="1">
    <location>
        <begin position="342"/>
        <end position="365"/>
    </location>
</feature>
<dbReference type="Proteomes" id="UP000001901">
    <property type="component" value="Chromosome"/>
</dbReference>
<dbReference type="STRING" id="572546.Arcpr_1208"/>
<dbReference type="AlphaFoldDB" id="D2RDR6"/>
<feature type="transmembrane region" description="Helical" evidence="1">
    <location>
        <begin position="421"/>
        <end position="439"/>
    </location>
</feature>
<dbReference type="InterPro" id="IPR018580">
    <property type="entry name" value="Uncharacterised_YfhO"/>
</dbReference>
<feature type="transmembrane region" description="Helical" evidence="1">
    <location>
        <begin position="148"/>
        <end position="172"/>
    </location>
</feature>
<dbReference type="PANTHER" id="PTHR38454:SF1">
    <property type="entry name" value="INTEGRAL MEMBRANE PROTEIN"/>
    <property type="match status" value="1"/>
</dbReference>
<dbReference type="GeneID" id="8739890"/>
<dbReference type="PANTHER" id="PTHR38454">
    <property type="entry name" value="INTEGRAL MEMBRANE PROTEIN-RELATED"/>
    <property type="match status" value="1"/>
</dbReference>
<feature type="transmembrane region" description="Helical" evidence="1">
    <location>
        <begin position="318"/>
        <end position="335"/>
    </location>
</feature>
<dbReference type="eggNOG" id="arCOG00563">
    <property type="taxonomic scope" value="Archaea"/>
</dbReference>
<gene>
    <name evidence="2" type="ordered locus">Arcpr_1208</name>
</gene>
<accession>D2RDR6</accession>
<dbReference type="RefSeq" id="WP_012940596.1">
    <property type="nucleotide sequence ID" value="NC_013741.1"/>
</dbReference>
<reference evidence="2 3" key="1">
    <citation type="journal article" date="2010" name="Stand. Genomic Sci.">
        <title>Complete genome sequence of Archaeoglobus profundus type strain (AV18).</title>
        <authorList>
            <person name="von Jan M."/>
            <person name="Lapidus A."/>
            <person name="Del Rio T.G."/>
            <person name="Copeland A."/>
            <person name="Tice H."/>
            <person name="Cheng J.F."/>
            <person name="Lucas S."/>
            <person name="Chen F."/>
            <person name="Nolan M."/>
            <person name="Goodwin L."/>
            <person name="Han C."/>
            <person name="Pitluck S."/>
            <person name="Liolios K."/>
            <person name="Ivanova N."/>
            <person name="Mavromatis K."/>
            <person name="Ovchinnikova G."/>
            <person name="Chertkov O."/>
            <person name="Pati A."/>
            <person name="Chen A."/>
            <person name="Palaniappan K."/>
            <person name="Land M."/>
            <person name="Hauser L."/>
            <person name="Chang Y.J."/>
            <person name="Jeffries C.D."/>
            <person name="Saunders E."/>
            <person name="Brettin T."/>
            <person name="Detter J.C."/>
            <person name="Chain P."/>
            <person name="Eichinger K."/>
            <person name="Huber H."/>
            <person name="Spring S."/>
            <person name="Rohde M."/>
            <person name="Goker M."/>
            <person name="Wirth R."/>
            <person name="Woyke T."/>
            <person name="Bristow J."/>
            <person name="Eisen J.A."/>
            <person name="Markowitz V."/>
            <person name="Hugenholtz P."/>
            <person name="Kyrpides N.C."/>
            <person name="Klenk H.P."/>
        </authorList>
    </citation>
    <scope>NUCLEOTIDE SEQUENCE [LARGE SCALE GENOMIC DNA]</scope>
    <source>
        <strain evidence="3">DSM 5631 / JCM 9629 / NBRC 100127 / Av18</strain>
    </source>
</reference>
<evidence type="ECO:0008006" key="4">
    <source>
        <dbReference type="Google" id="ProtNLM"/>
    </source>
</evidence>
<keyword evidence="1" id="KW-0812">Transmembrane</keyword>
<feature type="transmembrane region" description="Helical" evidence="1">
    <location>
        <begin position="211"/>
        <end position="236"/>
    </location>
</feature>
<evidence type="ECO:0000256" key="1">
    <source>
        <dbReference type="SAM" id="Phobius"/>
    </source>
</evidence>
<feature type="transmembrane region" description="Helical" evidence="1">
    <location>
        <begin position="113"/>
        <end position="141"/>
    </location>
</feature>
<dbReference type="PaxDb" id="572546-Arcpr_1208"/>
<feature type="transmembrane region" description="Helical" evidence="1">
    <location>
        <begin position="385"/>
        <end position="409"/>
    </location>
</feature>
<evidence type="ECO:0000313" key="3">
    <source>
        <dbReference type="Proteomes" id="UP000001901"/>
    </source>
</evidence>
<dbReference type="KEGG" id="apo:Arcpr_1208"/>
<organism evidence="2 3">
    <name type="scientific">Archaeoglobus profundus (strain DSM 5631 / JCM 9629 / NBRC 100127 / Av18)</name>
    <dbReference type="NCBI Taxonomy" id="572546"/>
    <lineage>
        <taxon>Archaea</taxon>
        <taxon>Methanobacteriati</taxon>
        <taxon>Methanobacteriota</taxon>
        <taxon>Archaeoglobi</taxon>
        <taxon>Archaeoglobales</taxon>
        <taxon>Archaeoglobaceae</taxon>
        <taxon>Archaeoglobus</taxon>
    </lineage>
</organism>
<dbReference type="HOGENOM" id="CLU_337337_0_0_2"/>
<dbReference type="EMBL" id="CP001857">
    <property type="protein sequence ID" value="ADB58260.1"/>
    <property type="molecule type" value="Genomic_DNA"/>
</dbReference>
<keyword evidence="3" id="KW-1185">Reference proteome</keyword>
<feature type="transmembrane region" description="Helical" evidence="1">
    <location>
        <begin position="811"/>
        <end position="833"/>
    </location>
</feature>
<dbReference type="Pfam" id="PF09586">
    <property type="entry name" value="YfhO"/>
    <property type="match status" value="1"/>
</dbReference>
<sequence length="851" mass="96351">MTSKVKVEIFEKLMKYEDIVFLLAFIVLAYIYLGANILSGEIVAPMDLLLRYPGYRESGLSLPLYNPERSDILDWLLPQWIFIREEILKGNIPLWNPLRNYGVPVFYAIEPSFVIFLLFGGGIGFTLGLIAKLVVAGFGVYKLCREDLGILPSFFAGITYMMCGFNASWLMWPQVSTSAWIPWVLWTGRKVVETRRLSWIVALALTTSMLIFGYFPFITALGLYLLVLYIAWIIFINRKNISRNLSLILLKVSSGIILGILLASVFIFPFVEWMHVVDTSWRHAGSALSLRDIDIFWNIKYYFKIGDHLVPRVEKTGYVGKVVIILSFFVILCLLKKNRHILFRGVSPIFWLLIFVITLVVAFNIKPVSSLLYAIPPFNNNPSHRAIVFADLGLAIVSAVGMELLIVSVRDLAKNLIRENIGMALLLIAIAVLVVIHYFDLSTVGRSQNAVVPAETFYPIAPTIKYVKESLIPGQQVIATTDAYLISGTLTAYGVPEPFAHGYFRAEEKEILSHIVRKAWRTPTATIFTFEKIEINDSKYIDKLFIRYILTSRLPISQTQNDKPAPPIPPNIIGQTFKIKENFTLFGFSILMATYGKETVNTDVVLEVYKDKHNISTKILSILINSNEIKDNKWINVRLKQPIKLTPGSYHIQLRALKNNTDPVTVWTLRKTDAYEDGHLTVNGKPLGGDIAFRVIGIPDGIAKHWDVYTLTGDVFIFENRDCPPGAYLIDNDDEIISNATIKIIQYSTNYIKYCIETNKSGLLVVPIRVWPGWQVDVNGERTTVIPYLEMLSAVHVDAGKSIVEFRYDPLTFKVGAITSFITLIILLALVIVDRKLRCKHNETRCNDSCF</sequence>
<keyword evidence="1" id="KW-1133">Transmembrane helix</keyword>